<organism evidence="1 2">
    <name type="scientific">Clostridium sardiniense</name>
    <name type="common">Clostridium absonum</name>
    <dbReference type="NCBI Taxonomy" id="29369"/>
    <lineage>
        <taxon>Bacteria</taxon>
        <taxon>Bacillati</taxon>
        <taxon>Bacillota</taxon>
        <taxon>Clostridia</taxon>
        <taxon>Eubacteriales</taxon>
        <taxon>Clostridiaceae</taxon>
        <taxon>Clostridium</taxon>
    </lineage>
</organism>
<dbReference type="Proteomes" id="UP001299068">
    <property type="component" value="Unassembled WGS sequence"/>
</dbReference>
<proteinExistence type="predicted"/>
<dbReference type="EMBL" id="JAIKTU010000004">
    <property type="protein sequence ID" value="MBY0755044.1"/>
    <property type="molecule type" value="Genomic_DNA"/>
</dbReference>
<accession>A0ABS7KWE5</accession>
<name>A0ABS7KWE5_CLOSR</name>
<reference evidence="1 2" key="1">
    <citation type="journal article" date="2021" name="Cell Host Microbe">
        <title>in vivo commensal control of Clostridioides difficile virulence.</title>
        <authorList>
            <person name="Girinathan B.P."/>
            <person name="Dibenedetto N."/>
            <person name="Worley J.N."/>
            <person name="Peltier J."/>
            <person name="Arrieta-Ortiz M.L."/>
            <person name="Rupa Christinal Immanuel S."/>
            <person name="Lavin R."/>
            <person name="Delaney M.L."/>
            <person name="Cummins C."/>
            <person name="Hoffmann M."/>
            <person name="Luo Y."/>
            <person name="Gonzalez-Escalona N."/>
            <person name="Allard M."/>
            <person name="Onderdonk A.B."/>
            <person name="Gerber G.K."/>
            <person name="Sonenshein A.L."/>
            <person name="Baliga N."/>
            <person name="Dupuy B."/>
            <person name="Bry L."/>
        </authorList>
    </citation>
    <scope>NUCLEOTIDE SEQUENCE [LARGE SCALE GENOMIC DNA]</scope>
    <source>
        <strain evidence="1 2">DSM 599</strain>
    </source>
</reference>
<keyword evidence="2" id="KW-1185">Reference proteome</keyword>
<evidence type="ECO:0008006" key="3">
    <source>
        <dbReference type="Google" id="ProtNLM"/>
    </source>
</evidence>
<dbReference type="RefSeq" id="WP_221860004.1">
    <property type="nucleotide sequence ID" value="NZ_JAIKTU010000004.1"/>
</dbReference>
<sequence>MKYDVLTECTCCNDKTLCSEEVIEVDGVQEVLHFCEFCDKEIQDILDYYNN</sequence>
<evidence type="ECO:0000313" key="1">
    <source>
        <dbReference type="EMBL" id="MBY0755044.1"/>
    </source>
</evidence>
<protein>
    <recommendedName>
        <fullName evidence="3">Phage protein</fullName>
    </recommendedName>
</protein>
<evidence type="ECO:0000313" key="2">
    <source>
        <dbReference type="Proteomes" id="UP001299068"/>
    </source>
</evidence>
<comment type="caution">
    <text evidence="1">The sequence shown here is derived from an EMBL/GenBank/DDBJ whole genome shotgun (WGS) entry which is preliminary data.</text>
</comment>
<gene>
    <name evidence="1" type="ORF">K5V21_06195</name>
</gene>